<dbReference type="Pfam" id="PF07484">
    <property type="entry name" value="Collar"/>
    <property type="match status" value="1"/>
</dbReference>
<dbReference type="Proteomes" id="UP000036520">
    <property type="component" value="Chromosome"/>
</dbReference>
<dbReference type="EMBL" id="CP012040">
    <property type="protein sequence ID" value="AKP54071.1"/>
    <property type="molecule type" value="Genomic_DNA"/>
</dbReference>
<feature type="domain" description="Phage tail collar" evidence="2">
    <location>
        <begin position="7"/>
        <end position="63"/>
    </location>
</feature>
<dbReference type="STRING" id="320787.CA2015_4746"/>
<evidence type="ECO:0000259" key="2">
    <source>
        <dbReference type="Pfam" id="PF07484"/>
    </source>
</evidence>
<dbReference type="InterPro" id="IPR037053">
    <property type="entry name" value="Phage_tail_collar_dom_sf"/>
</dbReference>
<gene>
    <name evidence="3" type="ORF">CA2015_4746</name>
</gene>
<sequence>MFEEYIGVVKMFAGNFAPRGYAICDGRLLKIKDNQSLFSIIGNMYGRDGRTTFALPDLRGRMPVGIGNGQGLSTKKIGEKGGQEATKLEEKNMPAHSHTLNSSSEAATSSNPKDNFPALSHVKVNRFKPPYAVETFAGTSNSNMNDKTIGLSGQNEPFDQMPPYLGINFIICIQGYYPARS</sequence>
<feature type="compositionally biased region" description="Polar residues" evidence="1">
    <location>
        <begin position="98"/>
        <end position="113"/>
    </location>
</feature>
<dbReference type="Gene3D" id="3.90.1340.10">
    <property type="entry name" value="Phage tail collar domain"/>
    <property type="match status" value="1"/>
</dbReference>
<evidence type="ECO:0000313" key="3">
    <source>
        <dbReference type="EMBL" id="AKP54071.1"/>
    </source>
</evidence>
<reference evidence="3 4" key="1">
    <citation type="submission" date="2015-07" db="EMBL/GenBank/DDBJ databases">
        <authorList>
            <person name="Kim K.M."/>
        </authorList>
    </citation>
    <scope>NUCLEOTIDE SEQUENCE [LARGE SCALE GENOMIC DNA]</scope>
    <source>
        <strain evidence="3 4">KCTC 12363</strain>
    </source>
</reference>
<dbReference type="InterPro" id="IPR011083">
    <property type="entry name" value="Phage_tail_collar_dom"/>
</dbReference>
<dbReference type="KEGG" id="camu:CA2015_4746"/>
<accession>A0A0H4PHS5</accession>
<organism evidence="3 4">
    <name type="scientific">Cyclobacterium amurskyense</name>
    <dbReference type="NCBI Taxonomy" id="320787"/>
    <lineage>
        <taxon>Bacteria</taxon>
        <taxon>Pseudomonadati</taxon>
        <taxon>Bacteroidota</taxon>
        <taxon>Cytophagia</taxon>
        <taxon>Cytophagales</taxon>
        <taxon>Cyclobacteriaceae</taxon>
        <taxon>Cyclobacterium</taxon>
    </lineage>
</organism>
<keyword evidence="4" id="KW-1185">Reference proteome</keyword>
<proteinExistence type="predicted"/>
<dbReference type="RefSeq" id="WP_048644097.1">
    <property type="nucleotide sequence ID" value="NZ_CP012040.1"/>
</dbReference>
<dbReference type="AlphaFoldDB" id="A0A0H4PHS5"/>
<name>A0A0H4PHS5_9BACT</name>
<dbReference type="SUPFAM" id="SSF88874">
    <property type="entry name" value="Receptor-binding domain of short tail fibre protein gp12"/>
    <property type="match status" value="1"/>
</dbReference>
<evidence type="ECO:0000313" key="4">
    <source>
        <dbReference type="Proteomes" id="UP000036520"/>
    </source>
</evidence>
<dbReference type="PATRIC" id="fig|320787.5.peg.5194"/>
<evidence type="ECO:0000256" key="1">
    <source>
        <dbReference type="SAM" id="MobiDB-lite"/>
    </source>
</evidence>
<feature type="region of interest" description="Disordered" evidence="1">
    <location>
        <begin position="88"/>
        <end position="115"/>
    </location>
</feature>
<protein>
    <submittedName>
        <fullName evidence="3">Microcystin dependent protein</fullName>
    </submittedName>
</protein>
<dbReference type="OrthoDB" id="9810174at2"/>